<feature type="domain" description="Peptidase S54 rhomboid" evidence="12">
    <location>
        <begin position="138"/>
        <end position="276"/>
    </location>
</feature>
<dbReference type="OrthoDB" id="418595at2759"/>
<dbReference type="PANTHER" id="PTHR22936:SF69">
    <property type="entry name" value="RHOMBOID-LIKE PROTEIN"/>
    <property type="match status" value="1"/>
</dbReference>
<dbReference type="GeneID" id="94835185"/>
<dbReference type="InterPro" id="IPR035952">
    <property type="entry name" value="Rhomboid-like_sf"/>
</dbReference>
<accession>A0A1J4KP87</accession>
<evidence type="ECO:0000313" key="13">
    <source>
        <dbReference type="EMBL" id="OHT11518.1"/>
    </source>
</evidence>
<dbReference type="VEuPathDB" id="TrichDB:TRFO_18962"/>
<dbReference type="GO" id="GO:0016020">
    <property type="term" value="C:membrane"/>
    <property type="evidence" value="ECO:0007669"/>
    <property type="project" value="UniProtKB-SubCell"/>
</dbReference>
<evidence type="ECO:0000256" key="1">
    <source>
        <dbReference type="ARBA" id="ARBA00000156"/>
    </source>
</evidence>
<dbReference type="InterPro" id="IPR022764">
    <property type="entry name" value="Peptidase_S54_rhomboid_dom"/>
</dbReference>
<keyword evidence="6 11" id="KW-0812">Transmembrane</keyword>
<keyword evidence="8 11" id="KW-0720">Serine protease</keyword>
<keyword evidence="14" id="KW-1185">Reference proteome</keyword>
<comment type="catalytic activity">
    <reaction evidence="1 11">
        <text>Cleaves type-1 transmembrane domains using a catalytic dyad composed of serine and histidine that are contributed by different transmembrane domains.</text>
        <dbReference type="EC" id="3.4.21.105"/>
    </reaction>
</comment>
<gene>
    <name evidence="13" type="ORF">TRFO_18962</name>
</gene>
<dbReference type="Proteomes" id="UP000179807">
    <property type="component" value="Unassembled WGS sequence"/>
</dbReference>
<comment type="similarity">
    <text evidence="3 11">Belongs to the peptidase S54 family.</text>
</comment>
<feature type="transmembrane region" description="Helical" evidence="11">
    <location>
        <begin position="204"/>
        <end position="222"/>
    </location>
</feature>
<dbReference type="RefSeq" id="XP_068364654.1">
    <property type="nucleotide sequence ID" value="XM_068500481.1"/>
</dbReference>
<feature type="transmembrane region" description="Helical" evidence="11">
    <location>
        <begin position="258"/>
        <end position="276"/>
    </location>
</feature>
<feature type="transmembrane region" description="Helical" evidence="11">
    <location>
        <begin position="147"/>
        <end position="167"/>
    </location>
</feature>
<dbReference type="InterPro" id="IPR002610">
    <property type="entry name" value="Peptidase_S54_rhomboid-like"/>
</dbReference>
<evidence type="ECO:0000256" key="3">
    <source>
        <dbReference type="ARBA" id="ARBA00009045"/>
    </source>
</evidence>
<dbReference type="SUPFAM" id="SSF144091">
    <property type="entry name" value="Rhomboid-like"/>
    <property type="match status" value="1"/>
</dbReference>
<dbReference type="AlphaFoldDB" id="A0A1J4KP87"/>
<feature type="transmembrane region" description="Helical" evidence="11">
    <location>
        <begin position="288"/>
        <end position="310"/>
    </location>
</feature>
<evidence type="ECO:0000256" key="11">
    <source>
        <dbReference type="RuleBase" id="RU362115"/>
    </source>
</evidence>
<feature type="transmembrane region" description="Helical" evidence="11">
    <location>
        <begin position="86"/>
        <end position="106"/>
    </location>
</feature>
<evidence type="ECO:0000256" key="10">
    <source>
        <dbReference type="ARBA" id="ARBA00023136"/>
    </source>
</evidence>
<dbReference type="GO" id="GO:0004252">
    <property type="term" value="F:serine-type endopeptidase activity"/>
    <property type="evidence" value="ECO:0007669"/>
    <property type="project" value="InterPro"/>
</dbReference>
<dbReference type="Gene3D" id="1.20.1540.10">
    <property type="entry name" value="Rhomboid-like"/>
    <property type="match status" value="1"/>
</dbReference>
<evidence type="ECO:0000256" key="9">
    <source>
        <dbReference type="ARBA" id="ARBA00022989"/>
    </source>
</evidence>
<evidence type="ECO:0000256" key="6">
    <source>
        <dbReference type="ARBA" id="ARBA00022692"/>
    </source>
</evidence>
<keyword evidence="9 11" id="KW-1133">Transmembrane helix</keyword>
<keyword evidence="5 11" id="KW-0645">Protease</keyword>
<sequence>MSDTTTERDPLMNFDDHTRFIVSADQLTSLSQADLNLPPEICQGFWTINTHNQRLITPSDRLLISYSPFLIGPCCTPVRRHDVLRIFTLFTFWLILGQIAFYSYMINITDSPIDIFTVDSYILIKCGRLCPSKIKYKHEYWRLLSNIVLHNQAQQLIINFALELFFVLPREASWKSYRLIPILLLSSFCGSFATLTFYPNKLNIGPSAGIFGVFGAFVSSYLVAAARLAWKHRIGVLIMMCFIVFLLIIAGVQEASESVGHAAGFLFGMGIGLVFFGQKAEGKKRIALCYIIGSVAMIVLLVLPVLFFLFKSNFDRDGIC</sequence>
<evidence type="ECO:0000256" key="5">
    <source>
        <dbReference type="ARBA" id="ARBA00022670"/>
    </source>
</evidence>
<comment type="function">
    <text evidence="11">Serine protease involved in intramembrane proteolysis.</text>
</comment>
<feature type="transmembrane region" description="Helical" evidence="11">
    <location>
        <begin position="179"/>
        <end position="198"/>
    </location>
</feature>
<evidence type="ECO:0000313" key="14">
    <source>
        <dbReference type="Proteomes" id="UP000179807"/>
    </source>
</evidence>
<dbReference type="GO" id="GO:0006508">
    <property type="term" value="P:proteolysis"/>
    <property type="evidence" value="ECO:0007669"/>
    <property type="project" value="UniProtKB-KW"/>
</dbReference>
<dbReference type="PANTHER" id="PTHR22936">
    <property type="entry name" value="RHOMBOID-RELATED"/>
    <property type="match status" value="1"/>
</dbReference>
<dbReference type="EC" id="3.4.21.105" evidence="4"/>
<evidence type="ECO:0000256" key="4">
    <source>
        <dbReference type="ARBA" id="ARBA00013039"/>
    </source>
</evidence>
<comment type="caution">
    <text evidence="13">The sequence shown here is derived from an EMBL/GenBank/DDBJ whole genome shotgun (WGS) entry which is preliminary data.</text>
</comment>
<keyword evidence="10 11" id="KW-0472">Membrane</keyword>
<keyword evidence="7 11" id="KW-0378">Hydrolase</keyword>
<name>A0A1J4KP87_9EUKA</name>
<comment type="subcellular location">
    <subcellularLocation>
        <location evidence="2 11">Membrane</location>
        <topology evidence="2 11">Multi-pass membrane protein</topology>
    </subcellularLocation>
</comment>
<dbReference type="Pfam" id="PF01694">
    <property type="entry name" value="Rhomboid"/>
    <property type="match status" value="1"/>
</dbReference>
<organism evidence="13 14">
    <name type="scientific">Tritrichomonas foetus</name>
    <dbReference type="NCBI Taxonomy" id="1144522"/>
    <lineage>
        <taxon>Eukaryota</taxon>
        <taxon>Metamonada</taxon>
        <taxon>Parabasalia</taxon>
        <taxon>Tritrichomonadida</taxon>
        <taxon>Tritrichomonadidae</taxon>
        <taxon>Tritrichomonas</taxon>
    </lineage>
</organism>
<evidence type="ECO:0000256" key="8">
    <source>
        <dbReference type="ARBA" id="ARBA00022825"/>
    </source>
</evidence>
<dbReference type="EMBL" id="MLAK01000585">
    <property type="protein sequence ID" value="OHT11518.1"/>
    <property type="molecule type" value="Genomic_DNA"/>
</dbReference>
<evidence type="ECO:0000256" key="2">
    <source>
        <dbReference type="ARBA" id="ARBA00004141"/>
    </source>
</evidence>
<proteinExistence type="inferred from homology"/>
<reference evidence="13" key="1">
    <citation type="submission" date="2016-10" db="EMBL/GenBank/DDBJ databases">
        <authorList>
            <person name="Benchimol M."/>
            <person name="Almeida L.G."/>
            <person name="Vasconcelos A.T."/>
            <person name="Perreira-Neves A."/>
            <person name="Rosa I.A."/>
            <person name="Tasca T."/>
            <person name="Bogo M.R."/>
            <person name="de Souza W."/>
        </authorList>
    </citation>
    <scope>NUCLEOTIDE SEQUENCE [LARGE SCALE GENOMIC DNA]</scope>
    <source>
        <strain evidence="13">K</strain>
    </source>
</reference>
<evidence type="ECO:0000259" key="12">
    <source>
        <dbReference type="Pfam" id="PF01694"/>
    </source>
</evidence>
<evidence type="ECO:0000256" key="7">
    <source>
        <dbReference type="ARBA" id="ARBA00022801"/>
    </source>
</evidence>
<feature type="transmembrane region" description="Helical" evidence="11">
    <location>
        <begin position="234"/>
        <end position="252"/>
    </location>
</feature>
<protein>
    <recommendedName>
        <fullName evidence="4">rhomboid protease</fullName>
        <ecNumber evidence="4">3.4.21.105</ecNumber>
    </recommendedName>
</protein>